<proteinExistence type="predicted"/>
<sequence length="248" mass="29145">MLLVRPEPIPPNYEDSRWSWFQNCLGALDRTYMTVNPPATDRPRYKSKKGEIATNVLGFCTRDLKFVYVLSGWERSVTDSRILQNAIERPEGLTITHVSKEEYFNMKHSAAENVIERSFGVLKMRFTILRSASHYPTMTQTRIETTCCLLHNLIKREMPNDPIEQEYDAWERDHVNDVPDDDHIAMDTNEVEVVDAPTKQKRRNWRTKEEDALMKCIVNELVGDKWRAENGFRCGFFNHMEKELEKRD</sequence>
<accession>A0ACC0NET4</accession>
<dbReference type="EMBL" id="CM046393">
    <property type="protein sequence ID" value="KAI8551098.1"/>
    <property type="molecule type" value="Genomic_DNA"/>
</dbReference>
<protein>
    <submittedName>
        <fullName evidence="1">Uncharacterized protein</fullName>
    </submittedName>
</protein>
<dbReference type="Proteomes" id="UP001062846">
    <property type="component" value="Chromosome 6"/>
</dbReference>
<reference evidence="1" key="1">
    <citation type="submission" date="2022-02" db="EMBL/GenBank/DDBJ databases">
        <title>Plant Genome Project.</title>
        <authorList>
            <person name="Zhang R.-G."/>
        </authorList>
    </citation>
    <scope>NUCLEOTIDE SEQUENCE</scope>
    <source>
        <strain evidence="1">AT1</strain>
    </source>
</reference>
<gene>
    <name evidence="1" type="ORF">RHMOL_Rhmol06G0158500</name>
</gene>
<evidence type="ECO:0000313" key="2">
    <source>
        <dbReference type="Proteomes" id="UP001062846"/>
    </source>
</evidence>
<organism evidence="1 2">
    <name type="scientific">Rhododendron molle</name>
    <name type="common">Chinese azalea</name>
    <name type="synonym">Azalea mollis</name>
    <dbReference type="NCBI Taxonomy" id="49168"/>
    <lineage>
        <taxon>Eukaryota</taxon>
        <taxon>Viridiplantae</taxon>
        <taxon>Streptophyta</taxon>
        <taxon>Embryophyta</taxon>
        <taxon>Tracheophyta</taxon>
        <taxon>Spermatophyta</taxon>
        <taxon>Magnoliopsida</taxon>
        <taxon>eudicotyledons</taxon>
        <taxon>Gunneridae</taxon>
        <taxon>Pentapetalae</taxon>
        <taxon>asterids</taxon>
        <taxon>Ericales</taxon>
        <taxon>Ericaceae</taxon>
        <taxon>Ericoideae</taxon>
        <taxon>Rhodoreae</taxon>
        <taxon>Rhododendron</taxon>
    </lineage>
</organism>
<name>A0ACC0NET4_RHOML</name>
<evidence type="ECO:0000313" key="1">
    <source>
        <dbReference type="EMBL" id="KAI8551098.1"/>
    </source>
</evidence>
<keyword evidence="2" id="KW-1185">Reference proteome</keyword>
<comment type="caution">
    <text evidence="1">The sequence shown here is derived from an EMBL/GenBank/DDBJ whole genome shotgun (WGS) entry which is preliminary data.</text>
</comment>